<keyword evidence="3" id="KW-1185">Reference proteome</keyword>
<feature type="compositionally biased region" description="Polar residues" evidence="1">
    <location>
        <begin position="9"/>
        <end position="21"/>
    </location>
</feature>
<dbReference type="Proteomes" id="UP000076532">
    <property type="component" value="Unassembled WGS sequence"/>
</dbReference>
<proteinExistence type="predicted"/>
<protein>
    <submittedName>
        <fullName evidence="2">Uncharacterized protein</fullName>
    </submittedName>
</protein>
<gene>
    <name evidence="2" type="ORF">FIBSPDRAFT_1040045</name>
</gene>
<evidence type="ECO:0000313" key="2">
    <source>
        <dbReference type="EMBL" id="KZP27811.1"/>
    </source>
</evidence>
<feature type="compositionally biased region" description="Low complexity" evidence="1">
    <location>
        <begin position="59"/>
        <end position="90"/>
    </location>
</feature>
<sequence length="125" mass="13133">MRQGYLNLLLSSSPQPDNMDQSYKTFHTSGGNVINSIVNGGVCNIHNQVNHTHTYHGVAPAVPSNPNPANAHAQAPEAPSEAGASRTSGQQGSGTHGSGRLMIEGGPARRPIRPVATSRVFSRVQ</sequence>
<reference evidence="2 3" key="1">
    <citation type="journal article" date="2016" name="Mol. Biol. Evol.">
        <title>Comparative Genomics of Early-Diverging Mushroom-Forming Fungi Provides Insights into the Origins of Lignocellulose Decay Capabilities.</title>
        <authorList>
            <person name="Nagy L.G."/>
            <person name="Riley R."/>
            <person name="Tritt A."/>
            <person name="Adam C."/>
            <person name="Daum C."/>
            <person name="Floudas D."/>
            <person name="Sun H."/>
            <person name="Yadav J.S."/>
            <person name="Pangilinan J."/>
            <person name="Larsson K.H."/>
            <person name="Matsuura K."/>
            <person name="Barry K."/>
            <person name="Labutti K."/>
            <person name="Kuo R."/>
            <person name="Ohm R.A."/>
            <person name="Bhattacharya S.S."/>
            <person name="Shirouzu T."/>
            <person name="Yoshinaga Y."/>
            <person name="Martin F.M."/>
            <person name="Grigoriev I.V."/>
            <person name="Hibbett D.S."/>
        </authorList>
    </citation>
    <scope>NUCLEOTIDE SEQUENCE [LARGE SCALE GENOMIC DNA]</scope>
    <source>
        <strain evidence="2 3">CBS 109695</strain>
    </source>
</reference>
<dbReference type="EMBL" id="KV417507">
    <property type="protein sequence ID" value="KZP27811.1"/>
    <property type="molecule type" value="Genomic_DNA"/>
</dbReference>
<name>A0A166R216_9AGAM</name>
<evidence type="ECO:0000256" key="1">
    <source>
        <dbReference type="SAM" id="MobiDB-lite"/>
    </source>
</evidence>
<accession>A0A166R216</accession>
<feature type="region of interest" description="Disordered" evidence="1">
    <location>
        <begin position="56"/>
        <end position="125"/>
    </location>
</feature>
<feature type="region of interest" description="Disordered" evidence="1">
    <location>
        <begin position="1"/>
        <end position="21"/>
    </location>
</feature>
<evidence type="ECO:0000313" key="3">
    <source>
        <dbReference type="Proteomes" id="UP000076532"/>
    </source>
</evidence>
<dbReference type="AlphaFoldDB" id="A0A166R216"/>
<organism evidence="2 3">
    <name type="scientific">Athelia psychrophila</name>
    <dbReference type="NCBI Taxonomy" id="1759441"/>
    <lineage>
        <taxon>Eukaryota</taxon>
        <taxon>Fungi</taxon>
        <taxon>Dikarya</taxon>
        <taxon>Basidiomycota</taxon>
        <taxon>Agaricomycotina</taxon>
        <taxon>Agaricomycetes</taxon>
        <taxon>Agaricomycetidae</taxon>
        <taxon>Atheliales</taxon>
        <taxon>Atheliaceae</taxon>
        <taxon>Athelia</taxon>
    </lineage>
</organism>